<gene>
    <name evidence="2" type="ORF">EYC80_004414</name>
</gene>
<dbReference type="EMBL" id="VIGI01000001">
    <property type="protein sequence ID" value="KAB8305119.1"/>
    <property type="molecule type" value="Genomic_DNA"/>
</dbReference>
<accession>A0A5N6KPS9</accession>
<comment type="caution">
    <text evidence="2">The sequence shown here is derived from an EMBL/GenBank/DDBJ whole genome shotgun (WGS) entry which is preliminary data.</text>
</comment>
<organism evidence="2 3">
    <name type="scientific">Monilinia laxa</name>
    <name type="common">Brown rot fungus</name>
    <name type="synonym">Sclerotinia laxa</name>
    <dbReference type="NCBI Taxonomy" id="61186"/>
    <lineage>
        <taxon>Eukaryota</taxon>
        <taxon>Fungi</taxon>
        <taxon>Dikarya</taxon>
        <taxon>Ascomycota</taxon>
        <taxon>Pezizomycotina</taxon>
        <taxon>Leotiomycetes</taxon>
        <taxon>Helotiales</taxon>
        <taxon>Sclerotiniaceae</taxon>
        <taxon>Monilinia</taxon>
    </lineage>
</organism>
<feature type="region of interest" description="Disordered" evidence="1">
    <location>
        <begin position="43"/>
        <end position="78"/>
    </location>
</feature>
<evidence type="ECO:0000313" key="2">
    <source>
        <dbReference type="EMBL" id="KAB8305119.1"/>
    </source>
</evidence>
<evidence type="ECO:0000313" key="3">
    <source>
        <dbReference type="Proteomes" id="UP000326757"/>
    </source>
</evidence>
<dbReference type="AlphaFoldDB" id="A0A5N6KPS9"/>
<feature type="compositionally biased region" description="Polar residues" evidence="1">
    <location>
        <begin position="52"/>
        <end position="61"/>
    </location>
</feature>
<proteinExistence type="predicted"/>
<sequence>MICCVLPILSYPILSYPILSYPILSYATYPKYGKQNVMFRPSLAPMPVKTPGPSSSRSPKTVDTPPQKKLLPSRYNCD</sequence>
<dbReference type="Proteomes" id="UP000326757">
    <property type="component" value="Unassembled WGS sequence"/>
</dbReference>
<protein>
    <submittedName>
        <fullName evidence="2">Uncharacterized protein</fullName>
    </submittedName>
</protein>
<reference evidence="2 3" key="1">
    <citation type="submission" date="2019-06" db="EMBL/GenBank/DDBJ databases">
        <title>Genome Sequence of the Brown Rot Fungal Pathogen Monilinia laxa.</title>
        <authorList>
            <person name="De Miccolis Angelini R.M."/>
            <person name="Landi L."/>
            <person name="Abate D."/>
            <person name="Pollastro S."/>
            <person name="Romanazzi G."/>
            <person name="Faretra F."/>
        </authorList>
    </citation>
    <scope>NUCLEOTIDE SEQUENCE [LARGE SCALE GENOMIC DNA]</scope>
    <source>
        <strain evidence="2 3">Mlax316</strain>
    </source>
</reference>
<name>A0A5N6KPS9_MONLA</name>
<evidence type="ECO:0000256" key="1">
    <source>
        <dbReference type="SAM" id="MobiDB-lite"/>
    </source>
</evidence>
<keyword evidence="3" id="KW-1185">Reference proteome</keyword>